<dbReference type="SUPFAM" id="SSF52047">
    <property type="entry name" value="RNI-like"/>
    <property type="match status" value="1"/>
</dbReference>
<dbReference type="AlphaFoldDB" id="A0AA36N8T5"/>
<dbReference type="InterPro" id="IPR052394">
    <property type="entry name" value="LRR-containing"/>
</dbReference>
<accession>A0AA36N8T5</accession>
<dbReference type="InterPro" id="IPR001611">
    <property type="entry name" value="Leu-rich_rpt"/>
</dbReference>
<evidence type="ECO:0008006" key="5">
    <source>
        <dbReference type="Google" id="ProtNLM"/>
    </source>
</evidence>
<dbReference type="Gene3D" id="3.80.10.10">
    <property type="entry name" value="Ribonuclease Inhibitor"/>
    <property type="match status" value="1"/>
</dbReference>
<dbReference type="InterPro" id="IPR032675">
    <property type="entry name" value="LRR_dom_sf"/>
</dbReference>
<proteinExistence type="predicted"/>
<feature type="region of interest" description="Disordered" evidence="2">
    <location>
        <begin position="246"/>
        <end position="284"/>
    </location>
</feature>
<sequence length="548" mass="60659">MPMAKNIVVIAGSPTKERLDCKQWDASLRFAFASLGDLGVEAVAASLGSNIAKLDLSANCFDCKGMQAIISFVRRASRLTDVNLSGNKLMDAAVSQLCLHLQLHCPFLDRLSLADVQMGRAASGQALGSLVGMRKLRFLDVSFNTLHGQGAVELLKSLASSRLRCLDVSWNCLGKGSQSKAVAEELSSVFQRLETLQHLDLSFNNFQPQEVGILAQGLATNRTLWGLHMDGSGTLDADGFLSAFRGLPEPASEPRPKTSRNKKAKAKGKQPKKEEEHPGQLSPQELEARLQALQWQIRLQDMAQEYQQKAELEERKQVEEQRKQRQQLLLLDESDSRMPVSLPELIRRLKPGDPLSPRSQGEMLHSLALEVKPELTALLRDRAKTRNLHLHTKENILNSNCWICGEWVEVLFELAPGDFPEKPAEEDPVCILMCLDNFSRPTPLTAQSDGVYRGSRFLPPCERCFLALRVGQTLGVHPRLPVRSLQRPLLLPLQGTQRELAEVNVLRVGALAEAPMPGCRLLRTAAEAASFSTSSKLASAHPRQRIDM</sequence>
<comment type="caution">
    <text evidence="3">The sequence shown here is derived from an EMBL/GenBank/DDBJ whole genome shotgun (WGS) entry which is preliminary data.</text>
</comment>
<dbReference type="SMART" id="SM00368">
    <property type="entry name" value="LRR_RI"/>
    <property type="match status" value="4"/>
</dbReference>
<reference evidence="3" key="1">
    <citation type="submission" date="2023-08" db="EMBL/GenBank/DDBJ databases">
        <authorList>
            <person name="Chen Y."/>
            <person name="Shah S."/>
            <person name="Dougan E. K."/>
            <person name="Thang M."/>
            <person name="Chan C."/>
        </authorList>
    </citation>
    <scope>NUCLEOTIDE SEQUENCE</scope>
</reference>
<dbReference type="Proteomes" id="UP001178507">
    <property type="component" value="Unassembled WGS sequence"/>
</dbReference>
<dbReference type="EMBL" id="CAUJNA010002591">
    <property type="protein sequence ID" value="CAJ1393578.1"/>
    <property type="molecule type" value="Genomic_DNA"/>
</dbReference>
<organism evidence="3 4">
    <name type="scientific">Effrenium voratum</name>
    <dbReference type="NCBI Taxonomy" id="2562239"/>
    <lineage>
        <taxon>Eukaryota</taxon>
        <taxon>Sar</taxon>
        <taxon>Alveolata</taxon>
        <taxon>Dinophyceae</taxon>
        <taxon>Suessiales</taxon>
        <taxon>Symbiodiniaceae</taxon>
        <taxon>Effrenium</taxon>
    </lineage>
</organism>
<gene>
    <name evidence="3" type="ORF">EVOR1521_LOCUS18409</name>
</gene>
<dbReference type="PANTHER" id="PTHR24114">
    <property type="entry name" value="LEUCINE RICH REPEAT FAMILY PROTEIN"/>
    <property type="match status" value="1"/>
</dbReference>
<evidence type="ECO:0000256" key="2">
    <source>
        <dbReference type="SAM" id="MobiDB-lite"/>
    </source>
</evidence>
<feature type="compositionally biased region" description="Basic residues" evidence="2">
    <location>
        <begin position="257"/>
        <end position="270"/>
    </location>
</feature>
<evidence type="ECO:0000313" key="4">
    <source>
        <dbReference type="Proteomes" id="UP001178507"/>
    </source>
</evidence>
<evidence type="ECO:0000256" key="1">
    <source>
        <dbReference type="SAM" id="Coils"/>
    </source>
</evidence>
<dbReference type="PANTHER" id="PTHR24114:SF2">
    <property type="entry name" value="F-BOX DOMAIN-CONTAINING PROTEIN-RELATED"/>
    <property type="match status" value="1"/>
</dbReference>
<feature type="coiled-coil region" evidence="1">
    <location>
        <begin position="296"/>
        <end position="329"/>
    </location>
</feature>
<evidence type="ECO:0000313" key="3">
    <source>
        <dbReference type="EMBL" id="CAJ1393578.1"/>
    </source>
</evidence>
<name>A0AA36N8T5_9DINO</name>
<dbReference type="Pfam" id="PF13516">
    <property type="entry name" value="LRR_6"/>
    <property type="match status" value="2"/>
</dbReference>
<keyword evidence="4" id="KW-1185">Reference proteome</keyword>
<protein>
    <recommendedName>
        <fullName evidence="5">Leucine-rich repeat-containing protein 45</fullName>
    </recommendedName>
</protein>
<keyword evidence="1" id="KW-0175">Coiled coil</keyword>